<dbReference type="Proteomes" id="UP000799421">
    <property type="component" value="Unassembled WGS sequence"/>
</dbReference>
<keyword evidence="7 9" id="KW-0472">Membrane</keyword>
<keyword evidence="6 9" id="KW-1133">Transmembrane helix</keyword>
<evidence type="ECO:0000256" key="6">
    <source>
        <dbReference type="ARBA" id="ARBA00022989"/>
    </source>
</evidence>
<feature type="transmembrane region" description="Helical" evidence="9">
    <location>
        <begin position="51"/>
        <end position="74"/>
    </location>
</feature>
<proteinExistence type="inferred from homology"/>
<feature type="transmembrane region" description="Helical" evidence="9">
    <location>
        <begin position="26"/>
        <end position="45"/>
    </location>
</feature>
<evidence type="ECO:0000256" key="7">
    <source>
        <dbReference type="ARBA" id="ARBA00023136"/>
    </source>
</evidence>
<comment type="function">
    <text evidence="8">Component of the signal peptidase complex (SPC) which catalyzes the cleavage of N-terminal signal sequences from nascent proteins as they are translocated into the lumen of the endoplasmic reticulum. Dispensable for SPC enzymatic activity.</text>
</comment>
<dbReference type="GO" id="GO:0005787">
    <property type="term" value="C:signal peptidase complex"/>
    <property type="evidence" value="ECO:0007669"/>
    <property type="project" value="InterPro"/>
</dbReference>
<evidence type="ECO:0000256" key="5">
    <source>
        <dbReference type="ARBA" id="ARBA00022824"/>
    </source>
</evidence>
<keyword evidence="11" id="KW-1185">Reference proteome</keyword>
<evidence type="ECO:0000256" key="3">
    <source>
        <dbReference type="ARBA" id="ARBA00017059"/>
    </source>
</evidence>
<dbReference type="InterPro" id="IPR009542">
    <property type="entry name" value="Spc1/SPCS1"/>
</dbReference>
<dbReference type="PANTHER" id="PTHR13202">
    <property type="entry name" value="MICROSOMAL SIGNAL PEPTIDASE 12 KDA SUBUNIT"/>
    <property type="match status" value="1"/>
</dbReference>
<dbReference type="Pfam" id="PF06645">
    <property type="entry name" value="SPC12"/>
    <property type="match status" value="1"/>
</dbReference>
<dbReference type="AlphaFoldDB" id="A0A6A7C4K0"/>
<evidence type="ECO:0000313" key="10">
    <source>
        <dbReference type="EMBL" id="KAF2861885.1"/>
    </source>
</evidence>
<sequence length="103" mass="11381">MDDLMEKARCVYEGEIDFEGQRLAELVTYTLLTITGAVSFLLGILTGNIFYAAYAGLVGTALTFLLVVPPWPYFNRHPVRWLSSRHGVALPDGIYVDGKQLGS</sequence>
<evidence type="ECO:0000256" key="8">
    <source>
        <dbReference type="ARBA" id="ARBA00045204"/>
    </source>
</evidence>
<dbReference type="OrthoDB" id="263893at2759"/>
<evidence type="ECO:0000256" key="1">
    <source>
        <dbReference type="ARBA" id="ARBA00004477"/>
    </source>
</evidence>
<keyword evidence="4 9" id="KW-0812">Transmembrane</keyword>
<dbReference type="GO" id="GO:0045047">
    <property type="term" value="P:protein targeting to ER"/>
    <property type="evidence" value="ECO:0007669"/>
    <property type="project" value="TreeGrafter"/>
</dbReference>
<evidence type="ECO:0000256" key="9">
    <source>
        <dbReference type="SAM" id="Phobius"/>
    </source>
</evidence>
<protein>
    <recommendedName>
        <fullName evidence="3">Signal peptidase complex subunit 1</fullName>
    </recommendedName>
</protein>
<dbReference type="GO" id="GO:0006465">
    <property type="term" value="P:signal peptide processing"/>
    <property type="evidence" value="ECO:0007669"/>
    <property type="project" value="InterPro"/>
</dbReference>
<dbReference type="PANTHER" id="PTHR13202:SF0">
    <property type="entry name" value="SIGNAL PEPTIDASE COMPLEX SUBUNIT 1"/>
    <property type="match status" value="1"/>
</dbReference>
<evidence type="ECO:0000256" key="4">
    <source>
        <dbReference type="ARBA" id="ARBA00022692"/>
    </source>
</evidence>
<comment type="subcellular location">
    <subcellularLocation>
        <location evidence="1">Endoplasmic reticulum membrane</location>
        <topology evidence="1">Multi-pass membrane protein</topology>
    </subcellularLocation>
</comment>
<gene>
    <name evidence="10" type="ORF">K470DRAFT_214077</name>
</gene>
<keyword evidence="5" id="KW-0256">Endoplasmic reticulum</keyword>
<name>A0A6A7C4K0_9PEZI</name>
<accession>A0A6A7C4K0</accession>
<evidence type="ECO:0000256" key="2">
    <source>
        <dbReference type="ARBA" id="ARBA00005245"/>
    </source>
</evidence>
<evidence type="ECO:0000313" key="11">
    <source>
        <dbReference type="Proteomes" id="UP000799421"/>
    </source>
</evidence>
<comment type="similarity">
    <text evidence="2">Belongs to the SPCS1 family.</text>
</comment>
<dbReference type="EMBL" id="MU005969">
    <property type="protein sequence ID" value="KAF2861885.1"/>
    <property type="molecule type" value="Genomic_DNA"/>
</dbReference>
<reference evidence="10" key="1">
    <citation type="journal article" date="2020" name="Stud. Mycol.">
        <title>101 Dothideomycetes genomes: a test case for predicting lifestyles and emergence of pathogens.</title>
        <authorList>
            <person name="Haridas S."/>
            <person name="Albert R."/>
            <person name="Binder M."/>
            <person name="Bloem J."/>
            <person name="Labutti K."/>
            <person name="Salamov A."/>
            <person name="Andreopoulos B."/>
            <person name="Baker S."/>
            <person name="Barry K."/>
            <person name="Bills G."/>
            <person name="Bluhm B."/>
            <person name="Cannon C."/>
            <person name="Castanera R."/>
            <person name="Culley D."/>
            <person name="Daum C."/>
            <person name="Ezra D."/>
            <person name="Gonzalez J."/>
            <person name="Henrissat B."/>
            <person name="Kuo A."/>
            <person name="Liang C."/>
            <person name="Lipzen A."/>
            <person name="Lutzoni F."/>
            <person name="Magnuson J."/>
            <person name="Mondo S."/>
            <person name="Nolan M."/>
            <person name="Ohm R."/>
            <person name="Pangilinan J."/>
            <person name="Park H.-J."/>
            <person name="Ramirez L."/>
            <person name="Alfaro M."/>
            <person name="Sun H."/>
            <person name="Tritt A."/>
            <person name="Yoshinaga Y."/>
            <person name="Zwiers L.-H."/>
            <person name="Turgeon B."/>
            <person name="Goodwin S."/>
            <person name="Spatafora J."/>
            <person name="Crous P."/>
            <person name="Grigoriev I."/>
        </authorList>
    </citation>
    <scope>NUCLEOTIDE SEQUENCE</scope>
    <source>
        <strain evidence="10">CBS 480.64</strain>
    </source>
</reference>
<organism evidence="10 11">
    <name type="scientific">Piedraia hortae CBS 480.64</name>
    <dbReference type="NCBI Taxonomy" id="1314780"/>
    <lineage>
        <taxon>Eukaryota</taxon>
        <taxon>Fungi</taxon>
        <taxon>Dikarya</taxon>
        <taxon>Ascomycota</taxon>
        <taxon>Pezizomycotina</taxon>
        <taxon>Dothideomycetes</taxon>
        <taxon>Dothideomycetidae</taxon>
        <taxon>Capnodiales</taxon>
        <taxon>Piedraiaceae</taxon>
        <taxon>Piedraia</taxon>
    </lineage>
</organism>